<dbReference type="InterPro" id="IPR042236">
    <property type="entry name" value="PI3K_accessory_sf"/>
</dbReference>
<dbReference type="AlphaFoldDB" id="A0A8J2Z1M4"/>
<sequence length="120" mass="13492">MKLDTLTVDELISLFVSFSEQQYPLTLNDEGGKAKQIIKKRNEIDKELRRRGIAARLELTKLFTHPNTQVRINAATTSLGVAREPALGVLRQIIKEDFGPFRLDARMTIALIEDGTVNPT</sequence>
<accession>A0A8J2Z1M4</accession>
<organism evidence="2 3">
    <name type="scientific">Aliidongia dinghuensis</name>
    <dbReference type="NCBI Taxonomy" id="1867774"/>
    <lineage>
        <taxon>Bacteria</taxon>
        <taxon>Pseudomonadati</taxon>
        <taxon>Pseudomonadota</taxon>
        <taxon>Alphaproteobacteria</taxon>
        <taxon>Rhodospirillales</taxon>
        <taxon>Dongiaceae</taxon>
        <taxon>Aliidongia</taxon>
    </lineage>
</organism>
<evidence type="ECO:0000313" key="3">
    <source>
        <dbReference type="Proteomes" id="UP000646365"/>
    </source>
</evidence>
<keyword evidence="3" id="KW-1185">Reference proteome</keyword>
<dbReference type="RefSeq" id="WP_189051918.1">
    <property type="nucleotide sequence ID" value="NZ_BMJQ01000023.1"/>
</dbReference>
<dbReference type="EMBL" id="BMJQ01000023">
    <property type="protein sequence ID" value="GGF45852.1"/>
    <property type="molecule type" value="Genomic_DNA"/>
</dbReference>
<protein>
    <recommendedName>
        <fullName evidence="1">DUF2019 domain-containing protein</fullName>
    </recommendedName>
</protein>
<dbReference type="Gene3D" id="1.25.40.70">
    <property type="entry name" value="Phosphatidylinositol 3-kinase, accessory domain (PIK)"/>
    <property type="match status" value="1"/>
</dbReference>
<reference evidence="2" key="1">
    <citation type="journal article" date="2014" name="Int. J. Syst. Evol. Microbiol.">
        <title>Complete genome sequence of Corynebacterium casei LMG S-19264T (=DSM 44701T), isolated from a smear-ripened cheese.</title>
        <authorList>
            <consortium name="US DOE Joint Genome Institute (JGI-PGF)"/>
            <person name="Walter F."/>
            <person name="Albersmeier A."/>
            <person name="Kalinowski J."/>
            <person name="Ruckert C."/>
        </authorList>
    </citation>
    <scope>NUCLEOTIDE SEQUENCE</scope>
    <source>
        <strain evidence="2">CGMCC 1.15725</strain>
    </source>
</reference>
<dbReference type="Pfam" id="PF09450">
    <property type="entry name" value="DUF2019"/>
    <property type="match status" value="1"/>
</dbReference>
<reference evidence="2" key="2">
    <citation type="submission" date="2020-09" db="EMBL/GenBank/DDBJ databases">
        <authorList>
            <person name="Sun Q."/>
            <person name="Zhou Y."/>
        </authorList>
    </citation>
    <scope>NUCLEOTIDE SEQUENCE</scope>
    <source>
        <strain evidence="2">CGMCC 1.15725</strain>
    </source>
</reference>
<dbReference type="Proteomes" id="UP000646365">
    <property type="component" value="Unassembled WGS sequence"/>
</dbReference>
<feature type="domain" description="DUF2019" evidence="1">
    <location>
        <begin position="9"/>
        <end position="112"/>
    </location>
</feature>
<name>A0A8J2Z1M4_9PROT</name>
<evidence type="ECO:0000259" key="1">
    <source>
        <dbReference type="Pfam" id="PF09450"/>
    </source>
</evidence>
<dbReference type="SUPFAM" id="SSF48371">
    <property type="entry name" value="ARM repeat"/>
    <property type="match status" value="1"/>
</dbReference>
<comment type="caution">
    <text evidence="2">The sequence shown here is derived from an EMBL/GenBank/DDBJ whole genome shotgun (WGS) entry which is preliminary data.</text>
</comment>
<proteinExistence type="predicted"/>
<evidence type="ECO:0000313" key="2">
    <source>
        <dbReference type="EMBL" id="GGF45852.1"/>
    </source>
</evidence>
<dbReference type="InterPro" id="IPR018568">
    <property type="entry name" value="DUF2019"/>
</dbReference>
<gene>
    <name evidence="2" type="ORF">GCM10011611_60370</name>
</gene>
<dbReference type="InterPro" id="IPR016024">
    <property type="entry name" value="ARM-type_fold"/>
</dbReference>